<dbReference type="AlphaFoldDB" id="A0E4P0"/>
<protein>
    <submittedName>
        <fullName evidence="1">Uncharacterized protein</fullName>
    </submittedName>
</protein>
<evidence type="ECO:0000313" key="2">
    <source>
        <dbReference type="Proteomes" id="UP000000600"/>
    </source>
</evidence>
<organism evidence="1 2">
    <name type="scientific">Paramecium tetraurelia</name>
    <dbReference type="NCBI Taxonomy" id="5888"/>
    <lineage>
        <taxon>Eukaryota</taxon>
        <taxon>Sar</taxon>
        <taxon>Alveolata</taxon>
        <taxon>Ciliophora</taxon>
        <taxon>Intramacronucleata</taxon>
        <taxon>Oligohymenophorea</taxon>
        <taxon>Peniculida</taxon>
        <taxon>Parameciidae</taxon>
        <taxon>Paramecium</taxon>
    </lineage>
</organism>
<keyword evidence="2" id="KW-1185">Reference proteome</keyword>
<dbReference type="Proteomes" id="UP000000600">
    <property type="component" value="Unassembled WGS sequence"/>
</dbReference>
<proteinExistence type="predicted"/>
<reference evidence="1 2" key="1">
    <citation type="journal article" date="2006" name="Nature">
        <title>Global trends of whole-genome duplications revealed by the ciliate Paramecium tetraurelia.</title>
        <authorList>
            <consortium name="Genoscope"/>
            <person name="Aury J.-M."/>
            <person name="Jaillon O."/>
            <person name="Duret L."/>
            <person name="Noel B."/>
            <person name="Jubin C."/>
            <person name="Porcel B.M."/>
            <person name="Segurens B."/>
            <person name="Daubin V."/>
            <person name="Anthouard V."/>
            <person name="Aiach N."/>
            <person name="Arnaiz O."/>
            <person name="Billaut A."/>
            <person name="Beisson J."/>
            <person name="Blanc I."/>
            <person name="Bouhouche K."/>
            <person name="Camara F."/>
            <person name="Duharcourt S."/>
            <person name="Guigo R."/>
            <person name="Gogendeau D."/>
            <person name="Katinka M."/>
            <person name="Keller A.-M."/>
            <person name="Kissmehl R."/>
            <person name="Klotz C."/>
            <person name="Koll F."/>
            <person name="Le Moue A."/>
            <person name="Lepere C."/>
            <person name="Malinsky S."/>
            <person name="Nowacki M."/>
            <person name="Nowak J.K."/>
            <person name="Plattner H."/>
            <person name="Poulain J."/>
            <person name="Ruiz F."/>
            <person name="Serrano V."/>
            <person name="Zagulski M."/>
            <person name="Dessen P."/>
            <person name="Betermier M."/>
            <person name="Weissenbach J."/>
            <person name="Scarpelli C."/>
            <person name="Schachter V."/>
            <person name="Sperling L."/>
            <person name="Meyer E."/>
            <person name="Cohen J."/>
            <person name="Wincker P."/>
        </authorList>
    </citation>
    <scope>NUCLEOTIDE SEQUENCE [LARGE SCALE GENOMIC DNA]</scope>
    <source>
        <strain evidence="1 2">Stock d4-2</strain>
    </source>
</reference>
<name>A0E4P0_PARTE</name>
<evidence type="ECO:0000313" key="1">
    <source>
        <dbReference type="EMBL" id="CAK90257.1"/>
    </source>
</evidence>
<dbReference type="InParanoid" id="A0E4P0"/>
<dbReference type="KEGG" id="ptm:GSPATT00023432001"/>
<sequence length="281" mass="33572">MHSKHLLIQASIIYYQIYLKRVQSKQQKQIYISDQSIQQYNQIGNTSDLIEKSYKIIQAIDLFVLIRILKLNQKLKPIANQKVEVSLYQRMSQTKIPSKSSLKYPQECIDASVKKTQTLSCYTFFESQQIKINQQQILSQDIIDLIIYFEQRRQCLEVEMLPTSSFLKNCQFMHYRIMLNNQRTIIRIYSILGKNLLFQQKVHPLISFIKYCTQQFQQIQKWYKQFSIKQQNSSIYGRLGLLQILNDRMDIGYYCSLLEVRFDLQFQKIVLLFQNEESIQI</sequence>
<dbReference type="RefSeq" id="XP_001457654.1">
    <property type="nucleotide sequence ID" value="XM_001457617.1"/>
</dbReference>
<gene>
    <name evidence="1" type="ORF">GSPATT00023432001</name>
</gene>
<dbReference type="EMBL" id="CT868658">
    <property type="protein sequence ID" value="CAK90257.1"/>
    <property type="molecule type" value="Genomic_DNA"/>
</dbReference>
<dbReference type="GeneID" id="5043439"/>
<dbReference type="HOGENOM" id="CLU_991959_0_0_1"/>
<accession>A0E4P0</accession>